<gene>
    <name evidence="1" type="ORF">PENTCL1PPCAC_9496</name>
</gene>
<evidence type="ECO:0000313" key="2">
    <source>
        <dbReference type="Proteomes" id="UP001432027"/>
    </source>
</evidence>
<keyword evidence="2" id="KW-1185">Reference proteome</keyword>
<organism evidence="1 2">
    <name type="scientific">Pristionchus entomophagus</name>
    <dbReference type="NCBI Taxonomy" id="358040"/>
    <lineage>
        <taxon>Eukaryota</taxon>
        <taxon>Metazoa</taxon>
        <taxon>Ecdysozoa</taxon>
        <taxon>Nematoda</taxon>
        <taxon>Chromadorea</taxon>
        <taxon>Rhabditida</taxon>
        <taxon>Rhabditina</taxon>
        <taxon>Diplogasteromorpha</taxon>
        <taxon>Diplogasteroidea</taxon>
        <taxon>Neodiplogasteridae</taxon>
        <taxon>Pristionchus</taxon>
    </lineage>
</organism>
<reference evidence="1" key="1">
    <citation type="submission" date="2023-10" db="EMBL/GenBank/DDBJ databases">
        <title>Genome assembly of Pristionchus species.</title>
        <authorList>
            <person name="Yoshida K."/>
            <person name="Sommer R.J."/>
        </authorList>
    </citation>
    <scope>NUCLEOTIDE SEQUENCE</scope>
    <source>
        <strain evidence="1">RS0144</strain>
    </source>
</reference>
<name>A0AAV5T6J3_9BILA</name>
<evidence type="ECO:0000313" key="1">
    <source>
        <dbReference type="EMBL" id="GMS87321.1"/>
    </source>
</evidence>
<sequence>KLFDIDKLRRHMKVWLHTREVDKPMIKELVEELSSVLHEYKLAGLNQCETSITDPDAEGNTRQECDSLIKDLFPKALHHPAEKVVAVGAKIAEV</sequence>
<dbReference type="EMBL" id="BTSX01000003">
    <property type="protein sequence ID" value="GMS87321.1"/>
    <property type="molecule type" value="Genomic_DNA"/>
</dbReference>
<dbReference type="AlphaFoldDB" id="A0AAV5T6J3"/>
<proteinExistence type="predicted"/>
<protein>
    <submittedName>
        <fullName evidence="1">Uncharacterized protein</fullName>
    </submittedName>
</protein>
<dbReference type="Proteomes" id="UP001432027">
    <property type="component" value="Unassembled WGS sequence"/>
</dbReference>
<feature type="non-terminal residue" evidence="1">
    <location>
        <position position="1"/>
    </location>
</feature>
<feature type="non-terminal residue" evidence="1">
    <location>
        <position position="94"/>
    </location>
</feature>
<comment type="caution">
    <text evidence="1">The sequence shown here is derived from an EMBL/GenBank/DDBJ whole genome shotgun (WGS) entry which is preliminary data.</text>
</comment>
<accession>A0AAV5T6J3</accession>